<sequence length="738" mass="81628">MLDLEKQYMNERLRASSASHKQTGVIANNSPSQHPVARGRQIEAASVQERRNSSIRQRSFPLQAQPARPQLVIDVKSAASTSINTVTRETQDKMKFRRTTKNISSPPSIPYSTTVEAFPTPVSDENKKKKDEKKARDEAKTAKKPRRLSKAPPASSIHAFNQINSNQSETAITYNGRSSRPASMVMSDSPAKDSFYKQPRSRAGSFSSLLKSTFDFRRSSMDQSQERPFIGGIKLEYEQHLANERMLNQDSAMDDADVHPALRTSWTGSSSSLKSSPSPTRATNSKNTNSRAYPPNTFRTAQSKSVNLASPAVPVMPDLSTIEKWRVRVGLKTSSRSSSSTSLSQSPKTNASVSITNHTNRKNPGTEEHNKKAGISQEREKEHNLEQQSRPVTTQHPVRRTPPPPEPPRRSSKRNSILGGSPSALALNSDLLQVPLETASSSVYDLQSTEAHEDAKQPSASPSWENLQSSVMNTIDRTIKPMGEVEREQGEKAFWNSQEWAIHRSDVPQMISSSSEDSASDSFNTVSMPSTPNTSRPQSERGLPRCSGESERYALPRIQLHDKAYPSETCSVISANSFGRAYDTDRDVDPIQAAARKVMAALPPMPSAKPGVDTRTYEHEPLKLRSKSTDSSSVSDSSSMDISRLFLKTPKLQPPRRTSGDTIAKVFVECCGCKYYHDMPSKLYDAMVNPDVVLSQNDRREFSGAISMTVKCPWCKHAMSTSCCAGLAAMVYVKERLH</sequence>
<dbReference type="Proteomes" id="UP001143910">
    <property type="component" value="Unassembled WGS sequence"/>
</dbReference>
<protein>
    <submittedName>
        <fullName evidence="1">Uncharacterized protein</fullName>
    </submittedName>
</protein>
<comment type="caution">
    <text evidence="1">The sequence shown here is derived from an EMBL/GenBank/DDBJ whole genome shotgun (WGS) entry which is preliminary data.</text>
</comment>
<proteinExistence type="predicted"/>
<organism evidence="1 2">
    <name type="scientific">Zarea fungicola</name>
    <dbReference type="NCBI Taxonomy" id="93591"/>
    <lineage>
        <taxon>Eukaryota</taxon>
        <taxon>Fungi</taxon>
        <taxon>Dikarya</taxon>
        <taxon>Ascomycota</taxon>
        <taxon>Pezizomycotina</taxon>
        <taxon>Sordariomycetes</taxon>
        <taxon>Hypocreomycetidae</taxon>
        <taxon>Hypocreales</taxon>
        <taxon>Cordycipitaceae</taxon>
        <taxon>Zarea</taxon>
    </lineage>
</organism>
<name>A0ACC1N8Z0_9HYPO</name>
<gene>
    <name evidence="1" type="ORF">NQ176_g5359</name>
</gene>
<evidence type="ECO:0000313" key="2">
    <source>
        <dbReference type="Proteomes" id="UP001143910"/>
    </source>
</evidence>
<keyword evidence="2" id="KW-1185">Reference proteome</keyword>
<reference evidence="1" key="1">
    <citation type="submission" date="2022-08" db="EMBL/GenBank/DDBJ databases">
        <title>Genome Sequence of Lecanicillium fungicola.</title>
        <authorList>
            <person name="Buettner E."/>
        </authorList>
    </citation>
    <scope>NUCLEOTIDE SEQUENCE</scope>
    <source>
        <strain evidence="1">Babe33</strain>
    </source>
</reference>
<dbReference type="EMBL" id="JANJQO010000670">
    <property type="protein sequence ID" value="KAJ2975732.1"/>
    <property type="molecule type" value="Genomic_DNA"/>
</dbReference>
<accession>A0ACC1N8Z0</accession>
<evidence type="ECO:0000313" key="1">
    <source>
        <dbReference type="EMBL" id="KAJ2975732.1"/>
    </source>
</evidence>